<dbReference type="PANTHER" id="PTHR31549">
    <property type="entry name" value="PROTEIN, PUTATIVE (DUF247)-RELATED-RELATED"/>
    <property type="match status" value="1"/>
</dbReference>
<evidence type="ECO:0000313" key="3">
    <source>
        <dbReference type="Proteomes" id="UP001231189"/>
    </source>
</evidence>
<organism evidence="2 3">
    <name type="scientific">Lolium multiflorum</name>
    <name type="common">Italian ryegrass</name>
    <name type="synonym">Lolium perenne subsp. multiflorum</name>
    <dbReference type="NCBI Taxonomy" id="4521"/>
    <lineage>
        <taxon>Eukaryota</taxon>
        <taxon>Viridiplantae</taxon>
        <taxon>Streptophyta</taxon>
        <taxon>Embryophyta</taxon>
        <taxon>Tracheophyta</taxon>
        <taxon>Spermatophyta</taxon>
        <taxon>Magnoliopsida</taxon>
        <taxon>Liliopsida</taxon>
        <taxon>Poales</taxon>
        <taxon>Poaceae</taxon>
        <taxon>BOP clade</taxon>
        <taxon>Pooideae</taxon>
        <taxon>Poodae</taxon>
        <taxon>Poeae</taxon>
        <taxon>Poeae Chloroplast Group 2 (Poeae type)</taxon>
        <taxon>Loliodinae</taxon>
        <taxon>Loliinae</taxon>
        <taxon>Lolium</taxon>
    </lineage>
</organism>
<feature type="transmembrane region" description="Helical" evidence="1">
    <location>
        <begin position="489"/>
        <end position="513"/>
    </location>
</feature>
<dbReference type="EMBL" id="JAUUTY010000004">
    <property type="protein sequence ID" value="KAK1645873.1"/>
    <property type="molecule type" value="Genomic_DNA"/>
</dbReference>
<keyword evidence="3" id="KW-1185">Reference proteome</keyword>
<name>A0AAD8W789_LOLMU</name>
<dbReference type="InterPro" id="IPR004158">
    <property type="entry name" value="DUF247_pln"/>
</dbReference>
<reference evidence="2" key="1">
    <citation type="submission" date="2023-07" db="EMBL/GenBank/DDBJ databases">
        <title>A chromosome-level genome assembly of Lolium multiflorum.</title>
        <authorList>
            <person name="Chen Y."/>
            <person name="Copetti D."/>
            <person name="Kolliker R."/>
            <person name="Studer B."/>
        </authorList>
    </citation>
    <scope>NUCLEOTIDE SEQUENCE</scope>
    <source>
        <strain evidence="2">02402/16</strain>
        <tissue evidence="2">Leaf</tissue>
    </source>
</reference>
<proteinExistence type="predicted"/>
<comment type="caution">
    <text evidence="2">The sequence shown here is derived from an EMBL/GenBank/DDBJ whole genome shotgun (WGS) entry which is preliminary data.</text>
</comment>
<evidence type="ECO:0000313" key="2">
    <source>
        <dbReference type="EMBL" id="KAK1645873.1"/>
    </source>
</evidence>
<dbReference type="AlphaFoldDB" id="A0AAD8W789"/>
<dbReference type="Pfam" id="PF03140">
    <property type="entry name" value="DUF247"/>
    <property type="match status" value="1"/>
</dbReference>
<keyword evidence="1" id="KW-1133">Transmembrane helix</keyword>
<keyword evidence="1" id="KW-0812">Transmembrane</keyword>
<keyword evidence="1" id="KW-0472">Membrane</keyword>
<dbReference type="PANTHER" id="PTHR31549:SF83">
    <property type="entry name" value="OS09G0268700 PROTEIN"/>
    <property type="match status" value="1"/>
</dbReference>
<evidence type="ECO:0000256" key="1">
    <source>
        <dbReference type="SAM" id="Phobius"/>
    </source>
</evidence>
<accession>A0AAD8W789</accession>
<dbReference type="Proteomes" id="UP001231189">
    <property type="component" value="Unassembled WGS sequence"/>
</dbReference>
<sequence>MDQPGQQEGAGNGGSPSWVQYVKLKIEKEAKGVSLSSLSSNLQSSDPKRPSIFMPRRQVAVAVPTVAQTPPLDRTGATATATSRWSTGGNPIVAAVGPYHQPARESREPSLITHAKKCAIVEFLAKQDFALDKGAFLKWAWEKYADASEYYEASSITMGPEELAEMLLLDGCFVLFAVFVLRKPSVPPYPLCLAEDISLSNCTMTRGKTELAQDFINLSADISQHMKQTRLDLLLLGNQIPFFVLTDLHTRLKQTFFKGIELEFQDLALSCFEEIRPSPNANTNPSRKFPDPIHHLLHLFHWSRVPRDKHFIDPCAPLRGEPEANLPCATWFKDSRIKLKLSKQQAAPGTLQMAFQRNLLGARGVLRVPALHIHNYSDLIFHNLIAFEQGHVNCGLAVTTYCICMARLLQSEADARLLRNKGILAHTHETDQEIVDLFRGIADEHRHASYSNDLLQLCKDVDEHHHSTTAIRAAKWFVLQCFPRQTITFFVLLGALISIATLINTIVSVYRFYHSYKQETR</sequence>
<protein>
    <submittedName>
        <fullName evidence="2">Uncharacterized protein</fullName>
    </submittedName>
</protein>
<gene>
    <name evidence="2" type="ORF">QYE76_063678</name>
</gene>